<proteinExistence type="predicted"/>
<gene>
    <name evidence="2" type="ORF">SDC9_162711</name>
</gene>
<protein>
    <submittedName>
        <fullName evidence="2">Uncharacterized protein</fullName>
    </submittedName>
</protein>
<evidence type="ECO:0000313" key="2">
    <source>
        <dbReference type="EMBL" id="MPN15379.1"/>
    </source>
</evidence>
<dbReference type="AlphaFoldDB" id="A0A645FPT5"/>
<accession>A0A645FPT5</accession>
<comment type="caution">
    <text evidence="2">The sequence shown here is derived from an EMBL/GenBank/DDBJ whole genome shotgun (WGS) entry which is preliminary data.</text>
</comment>
<organism evidence="2">
    <name type="scientific">bioreactor metagenome</name>
    <dbReference type="NCBI Taxonomy" id="1076179"/>
    <lineage>
        <taxon>unclassified sequences</taxon>
        <taxon>metagenomes</taxon>
        <taxon>ecological metagenomes</taxon>
    </lineage>
</organism>
<feature type="compositionally biased region" description="Basic and acidic residues" evidence="1">
    <location>
        <begin position="68"/>
        <end position="79"/>
    </location>
</feature>
<dbReference type="EMBL" id="VSSQ01062138">
    <property type="protein sequence ID" value="MPN15379.1"/>
    <property type="molecule type" value="Genomic_DNA"/>
</dbReference>
<evidence type="ECO:0000256" key="1">
    <source>
        <dbReference type="SAM" id="MobiDB-lite"/>
    </source>
</evidence>
<name>A0A645FPT5_9ZZZZ</name>
<reference evidence="2" key="1">
    <citation type="submission" date="2019-08" db="EMBL/GenBank/DDBJ databases">
        <authorList>
            <person name="Kucharzyk K."/>
            <person name="Murdoch R.W."/>
            <person name="Higgins S."/>
            <person name="Loffler F."/>
        </authorList>
    </citation>
    <scope>NUCLEOTIDE SEQUENCE</scope>
</reference>
<sequence>MQHKIGRRADGKSNSQRVFYRVLTNDIPGPYAVVNQTDDRPAGLHRLLFFLRSKWRGRSRHGQPKAKGLHDAAHRIRRA</sequence>
<feature type="region of interest" description="Disordered" evidence="1">
    <location>
        <begin position="59"/>
        <end position="79"/>
    </location>
</feature>